<dbReference type="PANTHER" id="PTHR11817">
    <property type="entry name" value="PYRUVATE KINASE"/>
    <property type="match status" value="1"/>
</dbReference>
<keyword evidence="3" id="KW-1185">Reference proteome</keyword>
<dbReference type="GO" id="GO:0000287">
    <property type="term" value="F:magnesium ion binding"/>
    <property type="evidence" value="ECO:0007669"/>
    <property type="project" value="InterPro"/>
</dbReference>
<evidence type="ECO:0000259" key="1">
    <source>
        <dbReference type="Pfam" id="PF02887"/>
    </source>
</evidence>
<dbReference type="Proteomes" id="UP001162156">
    <property type="component" value="Unassembled WGS sequence"/>
</dbReference>
<comment type="caution">
    <text evidence="2">The sequence shown here is derived from an EMBL/GenBank/DDBJ whole genome shotgun (WGS) entry which is preliminary data.</text>
</comment>
<evidence type="ECO:0000313" key="3">
    <source>
        <dbReference type="Proteomes" id="UP001162156"/>
    </source>
</evidence>
<organism evidence="2 3">
    <name type="scientific">Rhamnusium bicolor</name>
    <dbReference type="NCBI Taxonomy" id="1586634"/>
    <lineage>
        <taxon>Eukaryota</taxon>
        <taxon>Metazoa</taxon>
        <taxon>Ecdysozoa</taxon>
        <taxon>Arthropoda</taxon>
        <taxon>Hexapoda</taxon>
        <taxon>Insecta</taxon>
        <taxon>Pterygota</taxon>
        <taxon>Neoptera</taxon>
        <taxon>Endopterygota</taxon>
        <taxon>Coleoptera</taxon>
        <taxon>Polyphaga</taxon>
        <taxon>Cucujiformia</taxon>
        <taxon>Chrysomeloidea</taxon>
        <taxon>Cerambycidae</taxon>
        <taxon>Lepturinae</taxon>
        <taxon>Rhagiini</taxon>
        <taxon>Rhamnusium</taxon>
    </lineage>
</organism>
<dbReference type="AlphaFoldDB" id="A0AAV8X833"/>
<dbReference type="GO" id="GO:0004743">
    <property type="term" value="F:pyruvate kinase activity"/>
    <property type="evidence" value="ECO:0007669"/>
    <property type="project" value="InterPro"/>
</dbReference>
<dbReference type="SUPFAM" id="SSF52935">
    <property type="entry name" value="PK C-terminal domain-like"/>
    <property type="match status" value="1"/>
</dbReference>
<dbReference type="InterPro" id="IPR036918">
    <property type="entry name" value="Pyrv_Knase_C_sf"/>
</dbReference>
<evidence type="ECO:0000313" key="2">
    <source>
        <dbReference type="EMBL" id="KAJ8934620.1"/>
    </source>
</evidence>
<reference evidence="2" key="1">
    <citation type="journal article" date="2023" name="Insect Mol. Biol.">
        <title>Genome sequencing provides insights into the evolution of gene families encoding plant cell wall-degrading enzymes in longhorned beetles.</title>
        <authorList>
            <person name="Shin N.R."/>
            <person name="Okamura Y."/>
            <person name="Kirsch R."/>
            <person name="Pauchet Y."/>
        </authorList>
    </citation>
    <scope>NUCLEOTIDE SEQUENCE</scope>
    <source>
        <strain evidence="2">RBIC_L_NR</strain>
    </source>
</reference>
<dbReference type="Gene3D" id="3.20.20.60">
    <property type="entry name" value="Phosphoenolpyruvate-binding domains"/>
    <property type="match status" value="1"/>
</dbReference>
<name>A0AAV8X833_9CUCU</name>
<accession>A0AAV8X833</accession>
<dbReference type="InterPro" id="IPR015795">
    <property type="entry name" value="Pyrv_Knase_C"/>
</dbReference>
<proteinExistence type="predicted"/>
<sequence length="254" mass="28168">MGSMPKIIAEFLGLHDAMEFIDYYSAYFHYNFGRCGRKPGICSISISDLSSVSKSEVCDIANAIMDGSDALLLPQETCIKHLVKSISVICREAEPAIYQKQIFSELTRCVTTPTEALYSLAISAVESALKTNSAAIICLTSSGRTAKLLSRFRPRCPIIAVTRYARVARQLRLYKGIEPLIYLKSFEGNWDKDVEERVQLGVTYGKYVGYIRMGDAVVSVTGSRPESGMPNNIQVVYASEFDALPRKNKYGNTL</sequence>
<dbReference type="EMBL" id="JANEYF010003697">
    <property type="protein sequence ID" value="KAJ8934620.1"/>
    <property type="molecule type" value="Genomic_DNA"/>
</dbReference>
<dbReference type="Gene3D" id="3.40.1380.20">
    <property type="entry name" value="Pyruvate kinase, C-terminal domain"/>
    <property type="match status" value="1"/>
</dbReference>
<protein>
    <recommendedName>
        <fullName evidence="1">Pyruvate kinase C-terminal domain-containing protein</fullName>
    </recommendedName>
</protein>
<dbReference type="Pfam" id="PF02887">
    <property type="entry name" value="PK_C"/>
    <property type="match status" value="1"/>
</dbReference>
<dbReference type="InterPro" id="IPR040442">
    <property type="entry name" value="Pyrv_kinase-like_dom_sf"/>
</dbReference>
<dbReference type="InterPro" id="IPR001697">
    <property type="entry name" value="Pyr_Knase"/>
</dbReference>
<dbReference type="GO" id="GO:0030955">
    <property type="term" value="F:potassium ion binding"/>
    <property type="evidence" value="ECO:0007669"/>
    <property type="project" value="InterPro"/>
</dbReference>
<gene>
    <name evidence="2" type="ORF">NQ314_013254</name>
</gene>
<feature type="domain" description="Pyruvate kinase C-terminal" evidence="1">
    <location>
        <begin position="120"/>
        <end position="236"/>
    </location>
</feature>